<name>A0A2X1TZ94_9ACTO</name>
<dbReference type="Proteomes" id="UP000578252">
    <property type="component" value="Unassembled WGS sequence"/>
</dbReference>
<proteinExistence type="predicted"/>
<organism evidence="1 2">
    <name type="scientific">Mobiluncus mulieris</name>
    <dbReference type="NCBI Taxonomy" id="2052"/>
    <lineage>
        <taxon>Bacteria</taxon>
        <taxon>Bacillati</taxon>
        <taxon>Actinomycetota</taxon>
        <taxon>Actinomycetes</taxon>
        <taxon>Actinomycetales</taxon>
        <taxon>Actinomycetaceae</taxon>
        <taxon>Mobiluncus</taxon>
    </lineage>
</organism>
<dbReference type="OrthoDB" id="3268913at2"/>
<evidence type="ECO:0008006" key="3">
    <source>
        <dbReference type="Google" id="ProtNLM"/>
    </source>
</evidence>
<evidence type="ECO:0000313" key="1">
    <source>
        <dbReference type="EMBL" id="NMW64507.1"/>
    </source>
</evidence>
<accession>A0A2X1TZ94</accession>
<evidence type="ECO:0000313" key="2">
    <source>
        <dbReference type="Proteomes" id="UP000578252"/>
    </source>
</evidence>
<dbReference type="EMBL" id="JABCUR010000002">
    <property type="protein sequence ID" value="NMW64507.1"/>
    <property type="molecule type" value="Genomic_DNA"/>
</dbReference>
<dbReference type="RefSeq" id="WP_004012392.1">
    <property type="nucleotide sequence ID" value="NZ_CAMPUA010000004.1"/>
</dbReference>
<reference evidence="1 2" key="1">
    <citation type="submission" date="2020-04" db="EMBL/GenBank/DDBJ databases">
        <title>Antimicrobial susceptibility and clonality of vaginal-derived multi-drug resistant Mobiluncus isolates in China.</title>
        <authorList>
            <person name="Zhang X."/>
        </authorList>
    </citation>
    <scope>NUCLEOTIDE SEQUENCE [LARGE SCALE GENOMIC DNA]</scope>
    <source>
        <strain evidence="1 2">13</strain>
    </source>
</reference>
<sequence>MMASRLALVSLPGAHLVDLARLLGERSGWPVIEVHEAADLLEADLTQPGIWVLPSNILETPVANRVEEFQVEGGRLIFVSMTWEDSWKAATAGMAPHESGLPWRATYRQLARERMRCLRKLADSEVSGNGTLAEVADRIESEFGGKPV</sequence>
<dbReference type="AlphaFoldDB" id="A0A2X1TZ94"/>
<comment type="caution">
    <text evidence="1">The sequence shown here is derived from an EMBL/GenBank/DDBJ whole genome shotgun (WGS) entry which is preliminary data.</text>
</comment>
<protein>
    <recommendedName>
        <fullName evidence="3">Shikimate kinase</fullName>
    </recommendedName>
</protein>
<gene>
    <name evidence="1" type="ORF">HHJ78_02935</name>
</gene>